<keyword evidence="3 14" id="KW-0813">Transport</keyword>
<keyword evidence="6 14" id="KW-0812">Transmembrane</keyword>
<evidence type="ECO:0000256" key="5">
    <source>
        <dbReference type="ARBA" id="ARBA00022496"/>
    </source>
</evidence>
<feature type="compositionally biased region" description="Polar residues" evidence="16">
    <location>
        <begin position="556"/>
        <end position="574"/>
    </location>
</feature>
<keyword evidence="13 14" id="KW-0998">Cell outer membrane</keyword>
<dbReference type="GO" id="GO:0015344">
    <property type="term" value="F:siderophore uptake transmembrane transporter activity"/>
    <property type="evidence" value="ECO:0007669"/>
    <property type="project" value="TreeGrafter"/>
</dbReference>
<keyword evidence="10 15" id="KW-0798">TonB box</keyword>
<dbReference type="RefSeq" id="WP_221439657.1">
    <property type="nucleotide sequence ID" value="NZ_JACHLP010000007.1"/>
</dbReference>
<evidence type="ECO:0000256" key="11">
    <source>
        <dbReference type="ARBA" id="ARBA00023136"/>
    </source>
</evidence>
<keyword evidence="12 18" id="KW-0675">Receptor</keyword>
<feature type="region of interest" description="Disordered" evidence="16">
    <location>
        <begin position="555"/>
        <end position="574"/>
    </location>
</feature>
<dbReference type="Gene3D" id="3.55.50.30">
    <property type="match status" value="1"/>
</dbReference>
<evidence type="ECO:0000256" key="6">
    <source>
        <dbReference type="ARBA" id="ARBA00022692"/>
    </source>
</evidence>
<evidence type="ECO:0000256" key="9">
    <source>
        <dbReference type="ARBA" id="ARBA00023065"/>
    </source>
</evidence>
<evidence type="ECO:0000256" key="14">
    <source>
        <dbReference type="PROSITE-ProRule" id="PRU01360"/>
    </source>
</evidence>
<evidence type="ECO:0000256" key="7">
    <source>
        <dbReference type="ARBA" id="ARBA00022729"/>
    </source>
</evidence>
<evidence type="ECO:0000256" key="13">
    <source>
        <dbReference type="ARBA" id="ARBA00023237"/>
    </source>
</evidence>
<keyword evidence="8" id="KW-0408">Iron</keyword>
<evidence type="ECO:0000256" key="1">
    <source>
        <dbReference type="ARBA" id="ARBA00004571"/>
    </source>
</evidence>
<dbReference type="Pfam" id="PF07660">
    <property type="entry name" value="STN"/>
    <property type="match status" value="1"/>
</dbReference>
<evidence type="ECO:0000256" key="4">
    <source>
        <dbReference type="ARBA" id="ARBA00022452"/>
    </source>
</evidence>
<name>A0A840LEQ4_9BURK</name>
<dbReference type="InterPro" id="IPR011662">
    <property type="entry name" value="Secretin/TonB_short_N"/>
</dbReference>
<comment type="caution">
    <text evidence="18">The sequence shown here is derived from an EMBL/GenBank/DDBJ whole genome shotgun (WGS) entry which is preliminary data.</text>
</comment>
<dbReference type="InterPro" id="IPR039426">
    <property type="entry name" value="TonB-dep_rcpt-like"/>
</dbReference>
<evidence type="ECO:0000256" key="15">
    <source>
        <dbReference type="RuleBase" id="RU003357"/>
    </source>
</evidence>
<keyword evidence="19" id="KW-1185">Reference proteome</keyword>
<comment type="subcellular location">
    <subcellularLocation>
        <location evidence="1 14">Cell outer membrane</location>
        <topology evidence="1 14">Multi-pass membrane protein</topology>
    </subcellularLocation>
</comment>
<sequence length="811" mass="88206">MHSQHTRTPVRRPFPPSTRPVIHPLALALHLIFGGTCLTAVALPTPAMAQAQSTAREFDIPAGPLATTLNRIGESAGLLLSFDPALVKGKTAPTIKGRLTAQQALEQALAGSGLMASADGASIVIKTAPPAPVSAKEAVLPVVTVRAGAERETANGPVTGYVARRSLGATKSDLPLAETPRAVSVITEDQMRDRKVLTVEDAVAYTAGVQVGMSGNDPRFDEIYVRGFDVTTDADYRDGLRQPNSEWLSYSHTEPYALERLEVVKGPDSVTYGQISPGGLVNRVSKRPSRDAVREVEVQLGTNDHRQAQFDLGGELAPQSDWMYRLVGLTRKANTGTVGVNDDGTYIAPALTWAPSARTQVTFLSHWNRFETAGSPKPFQAPDGTLTEFWNGDVDFDGLKQTQWALGYEARHQFSDDWTARQNLRYARVRTDNQYLEGTLDADGTTILRDSYGVYEKMRTLAVDTALEGRLSTGELRHALTLGLDHSRLTADVSYLYGSAPSISMTSPDYHQAVTRPDTVLVEQGVKGTQTGLYLNDQITVDNWRLSAGVRRDTVRQTQTDLSTGERTPQTDHATTGSLGVLYRIDNTWSPYASVATSFIPQFGSNLAGDAFKPTKGKQVELGLKYQPDGGRVSHTISVFNLVQQNVKTRDPANEVNYVQTGEVRSRGLELESNLSLAAGLDLTASYTYSDVRITRSNDGNEGKRPITTPKHMAAAWVHKRFGGGFLQGVDVGLGARWTGETFADAANAARNAGYTIVDARIGYDLREVLPGAKLGLNATNLTDKRYLSCQDGYCYRGRGRTVVASFNYQW</sequence>
<evidence type="ECO:0000259" key="17">
    <source>
        <dbReference type="SMART" id="SM00965"/>
    </source>
</evidence>
<dbReference type="InterPro" id="IPR000531">
    <property type="entry name" value="Beta-barrel_TonB"/>
</dbReference>
<evidence type="ECO:0000313" key="19">
    <source>
        <dbReference type="Proteomes" id="UP000562027"/>
    </source>
</evidence>
<evidence type="ECO:0000256" key="16">
    <source>
        <dbReference type="SAM" id="MobiDB-lite"/>
    </source>
</evidence>
<evidence type="ECO:0000256" key="10">
    <source>
        <dbReference type="ARBA" id="ARBA00023077"/>
    </source>
</evidence>
<evidence type="ECO:0000256" key="12">
    <source>
        <dbReference type="ARBA" id="ARBA00023170"/>
    </source>
</evidence>
<feature type="domain" description="Secretin/TonB short N-terminal" evidence="17">
    <location>
        <begin position="78"/>
        <end position="128"/>
    </location>
</feature>
<evidence type="ECO:0000256" key="3">
    <source>
        <dbReference type="ARBA" id="ARBA00022448"/>
    </source>
</evidence>
<protein>
    <submittedName>
        <fullName evidence="18">Iron complex outermembrane receptor protein</fullName>
    </submittedName>
</protein>
<dbReference type="InterPro" id="IPR010105">
    <property type="entry name" value="TonB_sidphr_rcpt"/>
</dbReference>
<dbReference type="Proteomes" id="UP000562027">
    <property type="component" value="Unassembled WGS sequence"/>
</dbReference>
<dbReference type="InterPro" id="IPR037066">
    <property type="entry name" value="Plug_dom_sf"/>
</dbReference>
<dbReference type="Pfam" id="PF00593">
    <property type="entry name" value="TonB_dep_Rec_b-barrel"/>
    <property type="match status" value="1"/>
</dbReference>
<dbReference type="NCBIfam" id="TIGR01783">
    <property type="entry name" value="TonB-siderophor"/>
    <property type="match status" value="1"/>
</dbReference>
<dbReference type="GO" id="GO:0038023">
    <property type="term" value="F:signaling receptor activity"/>
    <property type="evidence" value="ECO:0007669"/>
    <property type="project" value="InterPro"/>
</dbReference>
<keyword evidence="11 14" id="KW-0472">Membrane</keyword>
<dbReference type="GO" id="GO:0009279">
    <property type="term" value="C:cell outer membrane"/>
    <property type="evidence" value="ECO:0007669"/>
    <property type="project" value="UniProtKB-SubCell"/>
</dbReference>
<evidence type="ECO:0000256" key="8">
    <source>
        <dbReference type="ARBA" id="ARBA00023004"/>
    </source>
</evidence>
<dbReference type="FunFam" id="2.170.130.10:FF:000001">
    <property type="entry name" value="Catecholate siderophore TonB-dependent receptor"/>
    <property type="match status" value="1"/>
</dbReference>
<dbReference type="PANTHER" id="PTHR32552:SF68">
    <property type="entry name" value="FERRICHROME OUTER MEMBRANE TRANSPORTER_PHAGE RECEPTOR"/>
    <property type="match status" value="1"/>
</dbReference>
<dbReference type="GO" id="GO:0015891">
    <property type="term" value="P:siderophore transport"/>
    <property type="evidence" value="ECO:0007669"/>
    <property type="project" value="InterPro"/>
</dbReference>
<keyword evidence="7" id="KW-0732">Signal</keyword>
<evidence type="ECO:0000313" key="18">
    <source>
        <dbReference type="EMBL" id="MBB4845122.1"/>
    </source>
</evidence>
<dbReference type="AlphaFoldDB" id="A0A840LEQ4"/>
<gene>
    <name evidence="18" type="ORF">HNP55_003668</name>
</gene>
<organism evidence="18 19">
    <name type="scientific">Roseateles oligotrophus</name>
    <dbReference type="NCBI Taxonomy" id="1769250"/>
    <lineage>
        <taxon>Bacteria</taxon>
        <taxon>Pseudomonadati</taxon>
        <taxon>Pseudomonadota</taxon>
        <taxon>Betaproteobacteria</taxon>
        <taxon>Burkholderiales</taxon>
        <taxon>Sphaerotilaceae</taxon>
        <taxon>Roseateles</taxon>
    </lineage>
</organism>
<evidence type="ECO:0000256" key="2">
    <source>
        <dbReference type="ARBA" id="ARBA00009810"/>
    </source>
</evidence>
<dbReference type="Gene3D" id="2.40.170.20">
    <property type="entry name" value="TonB-dependent receptor, beta-barrel domain"/>
    <property type="match status" value="1"/>
</dbReference>
<dbReference type="PANTHER" id="PTHR32552">
    <property type="entry name" value="FERRICHROME IRON RECEPTOR-RELATED"/>
    <property type="match status" value="1"/>
</dbReference>
<reference evidence="18 19" key="1">
    <citation type="submission" date="2020-08" db="EMBL/GenBank/DDBJ databases">
        <title>Functional genomics of gut bacteria from endangered species of beetles.</title>
        <authorList>
            <person name="Carlos-Shanley C."/>
        </authorList>
    </citation>
    <scope>NUCLEOTIDE SEQUENCE [LARGE SCALE GENOMIC DNA]</scope>
    <source>
        <strain evidence="18 19">S00239</strain>
    </source>
</reference>
<dbReference type="EMBL" id="JACHLP010000007">
    <property type="protein sequence ID" value="MBB4845122.1"/>
    <property type="molecule type" value="Genomic_DNA"/>
</dbReference>
<comment type="similarity">
    <text evidence="2 14 15">Belongs to the TonB-dependent receptor family.</text>
</comment>
<accession>A0A840LEQ4</accession>
<proteinExistence type="inferred from homology"/>
<dbReference type="InterPro" id="IPR036942">
    <property type="entry name" value="Beta-barrel_TonB_sf"/>
</dbReference>
<dbReference type="CDD" id="cd01347">
    <property type="entry name" value="ligand_gated_channel"/>
    <property type="match status" value="1"/>
</dbReference>
<dbReference type="PROSITE" id="PS52016">
    <property type="entry name" value="TONB_DEPENDENT_REC_3"/>
    <property type="match status" value="1"/>
</dbReference>
<dbReference type="SUPFAM" id="SSF56935">
    <property type="entry name" value="Porins"/>
    <property type="match status" value="1"/>
</dbReference>
<keyword evidence="9" id="KW-0406">Ion transport</keyword>
<dbReference type="Pfam" id="PF07715">
    <property type="entry name" value="Plug"/>
    <property type="match status" value="1"/>
</dbReference>
<dbReference type="Gene3D" id="2.170.130.10">
    <property type="entry name" value="TonB-dependent receptor, plug domain"/>
    <property type="match status" value="1"/>
</dbReference>
<dbReference type="SMART" id="SM00965">
    <property type="entry name" value="STN"/>
    <property type="match status" value="1"/>
</dbReference>
<keyword evidence="4 14" id="KW-1134">Transmembrane beta strand</keyword>
<keyword evidence="5" id="KW-0410">Iron transport</keyword>
<dbReference type="InterPro" id="IPR012910">
    <property type="entry name" value="Plug_dom"/>
</dbReference>